<dbReference type="Gene3D" id="3.40.50.1010">
    <property type="entry name" value="5'-nuclease"/>
    <property type="match status" value="1"/>
</dbReference>
<feature type="region of interest" description="Disordered" evidence="5">
    <location>
        <begin position="273"/>
        <end position="321"/>
    </location>
</feature>
<keyword evidence="2" id="KW-0479">Metal-binding</keyword>
<evidence type="ECO:0000256" key="3">
    <source>
        <dbReference type="ARBA" id="ARBA00022801"/>
    </source>
</evidence>
<dbReference type="AlphaFoldDB" id="A0A143SZ76"/>
<evidence type="ECO:0000256" key="2">
    <source>
        <dbReference type="ARBA" id="ARBA00022723"/>
    </source>
</evidence>
<dbReference type="InterPro" id="IPR002716">
    <property type="entry name" value="PIN_dom"/>
</dbReference>
<protein>
    <recommendedName>
        <fullName evidence="6">PIN domain-containing protein</fullName>
    </recommendedName>
</protein>
<proteinExistence type="predicted"/>
<feature type="compositionally biased region" description="Basic and acidic residues" evidence="5">
    <location>
        <begin position="273"/>
        <end position="288"/>
    </location>
</feature>
<gene>
    <name evidence="7" type="ORF">SAVERM_2p047</name>
</gene>
<dbReference type="Pfam" id="PF13638">
    <property type="entry name" value="PIN_4"/>
    <property type="match status" value="1"/>
</dbReference>
<dbReference type="GO" id="GO:0046872">
    <property type="term" value="F:metal ion binding"/>
    <property type="evidence" value="ECO:0007669"/>
    <property type="project" value="UniProtKB-KW"/>
</dbReference>
<keyword evidence="7" id="KW-0614">Plasmid</keyword>
<dbReference type="OrthoDB" id="5145858at2"/>
<reference evidence="7" key="1">
    <citation type="submission" date="2016-03" db="EMBL/GenBank/DDBJ databases">
        <title>Complete sequence of the second linear plasmid SAP2 of Streptomyces avermitilis.</title>
        <authorList>
            <person name="Ikeda H."/>
        </authorList>
    </citation>
    <scope>NUCLEOTIDE SEQUENCE</scope>
    <source>
        <strain evidence="7">MA-4680</strain>
        <plasmid evidence="7">SAP2</plasmid>
    </source>
</reference>
<organism evidence="7">
    <name type="scientific">Streptomyces avermitilis (strain ATCC 31267 / DSM 46492 / JCM 5070 / NBRC 14893 / NCIMB 12804 / NRRL 8165 / MA-4680)</name>
    <dbReference type="NCBI Taxonomy" id="227882"/>
    <lineage>
        <taxon>Bacteria</taxon>
        <taxon>Bacillati</taxon>
        <taxon>Actinomycetota</taxon>
        <taxon>Actinomycetes</taxon>
        <taxon>Kitasatosporales</taxon>
        <taxon>Streptomycetaceae</taxon>
        <taxon>Streptomyces</taxon>
    </lineage>
</organism>
<dbReference type="EMBL" id="AP017380">
    <property type="protein sequence ID" value="BAU77491.1"/>
    <property type="molecule type" value="Genomic_DNA"/>
</dbReference>
<dbReference type="GO" id="GO:0004518">
    <property type="term" value="F:nuclease activity"/>
    <property type="evidence" value="ECO:0007669"/>
    <property type="project" value="UniProtKB-KW"/>
</dbReference>
<keyword evidence="4" id="KW-0460">Magnesium</keyword>
<evidence type="ECO:0000256" key="5">
    <source>
        <dbReference type="SAM" id="MobiDB-lite"/>
    </source>
</evidence>
<accession>A0A143SZ76</accession>
<name>A0A143SZ76_STRAW</name>
<dbReference type="GO" id="GO:0016787">
    <property type="term" value="F:hydrolase activity"/>
    <property type="evidence" value="ECO:0007669"/>
    <property type="project" value="UniProtKB-KW"/>
</dbReference>
<keyword evidence="3" id="KW-0378">Hydrolase</keyword>
<geneLocation type="plasmid" evidence="7">
    <name>SAP2</name>
</geneLocation>
<feature type="domain" description="PIN" evidence="6">
    <location>
        <begin position="128"/>
        <end position="272"/>
    </location>
</feature>
<dbReference type="RefSeq" id="WP_048894060.1">
    <property type="nucleotide sequence ID" value="NZ_BAVY01000051.1"/>
</dbReference>
<evidence type="ECO:0000313" key="7">
    <source>
        <dbReference type="EMBL" id="BAU77491.1"/>
    </source>
</evidence>
<keyword evidence="1" id="KW-0540">Nuclease</keyword>
<evidence type="ECO:0000256" key="4">
    <source>
        <dbReference type="ARBA" id="ARBA00022842"/>
    </source>
</evidence>
<sequence>MLITPNPGANRDKLFDTLRRIRIYADNMRNGDRHDYLFGYLSWVTSSARLLHRQVREADIQALVHTDGYRMILTSTGYMGEYTAGSQQQFLADLITRELEQRIEDVDTVIETLTAYTRRWGGVDTLAVADSSFYIQHPTKLEETDFCALLEAKPQCGVRLLAPIVVIDELDQLKEAGKERPRWRAGYTLAVLDRILSAEGRGTLASASKGGKKLTVEVVFDPLGHIRLPDVDDEIVDRAVAIQAVAGRPVTLLTYDTGQAMRARTGGLRVKKLRVEPESREEPEERKPGTGIRAQRKARAAAQRESEVLPAMRQDGAHTTQ</sequence>
<evidence type="ECO:0000256" key="1">
    <source>
        <dbReference type="ARBA" id="ARBA00022722"/>
    </source>
</evidence>
<evidence type="ECO:0000259" key="6">
    <source>
        <dbReference type="Pfam" id="PF13638"/>
    </source>
</evidence>